<reference evidence="2 3" key="1">
    <citation type="submission" date="2017-06" db="EMBL/GenBank/DDBJ databases">
        <title>the draft geome sequence of Illustriluteabacillus marina B3227.</title>
        <authorList>
            <person name="He R.-H."/>
            <person name="Du Z.-J."/>
        </authorList>
    </citation>
    <scope>NUCLEOTIDE SEQUENCE [LARGE SCALE GENOMIC DNA]</scope>
    <source>
        <strain evidence="2 3">B3227</strain>
    </source>
</reference>
<evidence type="ECO:0000256" key="1">
    <source>
        <dbReference type="SAM" id="MobiDB-lite"/>
    </source>
</evidence>
<evidence type="ECO:0000313" key="2">
    <source>
        <dbReference type="EMBL" id="PKR78647.1"/>
    </source>
</evidence>
<feature type="region of interest" description="Disordered" evidence="1">
    <location>
        <begin position="47"/>
        <end position="100"/>
    </location>
</feature>
<protein>
    <recommendedName>
        <fullName evidence="4">RNA polymerase subunit sigma</fullName>
    </recommendedName>
</protein>
<gene>
    <name evidence="2" type="ORF">CEY16_02505</name>
</gene>
<dbReference type="AlphaFoldDB" id="A0A2I0QWC3"/>
<proteinExistence type="predicted"/>
<keyword evidence="3" id="KW-1185">Reference proteome</keyword>
<evidence type="ECO:0008006" key="4">
    <source>
        <dbReference type="Google" id="ProtNLM"/>
    </source>
</evidence>
<comment type="caution">
    <text evidence="2">The sequence shown here is derived from an EMBL/GenBank/DDBJ whole genome shotgun (WGS) entry which is preliminary data.</text>
</comment>
<accession>A0A2I0QWC3</accession>
<dbReference type="RefSeq" id="WP_101330390.1">
    <property type="nucleotide sequence ID" value="NZ_PJNH01000001.1"/>
</dbReference>
<dbReference type="EMBL" id="PJNH01000001">
    <property type="protein sequence ID" value="PKR78647.1"/>
    <property type="molecule type" value="Genomic_DNA"/>
</dbReference>
<organism evidence="2 3">
    <name type="scientific">Halalkalibacillus sediminis</name>
    <dbReference type="NCBI Taxonomy" id="2018042"/>
    <lineage>
        <taxon>Bacteria</taxon>
        <taxon>Bacillati</taxon>
        <taxon>Bacillota</taxon>
        <taxon>Bacilli</taxon>
        <taxon>Bacillales</taxon>
        <taxon>Bacillaceae</taxon>
        <taxon>Halalkalibacillus</taxon>
    </lineage>
</organism>
<name>A0A2I0QWC3_9BACI</name>
<dbReference type="Proteomes" id="UP000243524">
    <property type="component" value="Unassembled WGS sequence"/>
</dbReference>
<dbReference type="OrthoDB" id="2476294at2"/>
<feature type="compositionally biased region" description="Basic and acidic residues" evidence="1">
    <location>
        <begin position="47"/>
        <end position="71"/>
    </location>
</feature>
<sequence length="100" mass="11529">MSWKGVEMQVALPRTQDAGQLQDQLQQRGQLTQDQLAQAQLKQLEAKRKSVLETNEKDDVNIHEEEGKETLETSQNKRKTKEEEEIVDHPFLGKHIDYSG</sequence>
<evidence type="ECO:0000313" key="3">
    <source>
        <dbReference type="Proteomes" id="UP000243524"/>
    </source>
</evidence>